<name>A0ABR8WBT4_9BACL</name>
<feature type="transmembrane region" description="Helical" evidence="1">
    <location>
        <begin position="191"/>
        <end position="209"/>
    </location>
</feature>
<dbReference type="EMBL" id="JACSPU010000002">
    <property type="protein sequence ID" value="MBD8014457.1"/>
    <property type="molecule type" value="Genomic_DNA"/>
</dbReference>
<protein>
    <submittedName>
        <fullName evidence="2">DUF5058 family protein</fullName>
    </submittedName>
</protein>
<reference evidence="2 3" key="1">
    <citation type="submission" date="2020-08" db="EMBL/GenBank/DDBJ databases">
        <title>A Genomic Blueprint of the Chicken Gut Microbiome.</title>
        <authorList>
            <person name="Gilroy R."/>
            <person name="Ravi A."/>
            <person name="Getino M."/>
            <person name="Pursley I."/>
            <person name="Horton D.L."/>
            <person name="Alikhan N.-F."/>
            <person name="Baker D."/>
            <person name="Gharbi K."/>
            <person name="Hall N."/>
            <person name="Watson M."/>
            <person name="Adriaenssens E.M."/>
            <person name="Foster-Nyarko E."/>
            <person name="Jarju S."/>
            <person name="Secka A."/>
            <person name="Antonio M."/>
            <person name="Oren A."/>
            <person name="Chaudhuri R."/>
            <person name="La Ragione R.M."/>
            <person name="Hildebrand F."/>
            <person name="Pallen M.J."/>
        </authorList>
    </citation>
    <scope>NUCLEOTIDE SEQUENCE [LARGE SCALE GENOMIC DNA]</scope>
    <source>
        <strain evidence="2 3">Sa1BUA13</strain>
    </source>
</reference>
<evidence type="ECO:0000313" key="2">
    <source>
        <dbReference type="EMBL" id="MBD8014457.1"/>
    </source>
</evidence>
<gene>
    <name evidence="2" type="ORF">H9630_06455</name>
</gene>
<dbReference type="InterPro" id="IPR032479">
    <property type="entry name" value="DUF5058"/>
</dbReference>
<dbReference type="RefSeq" id="WP_191714688.1">
    <property type="nucleotide sequence ID" value="NZ_JACSPU010000002.1"/>
</dbReference>
<accession>A0ABR8WBT4</accession>
<keyword evidence="3" id="KW-1185">Reference proteome</keyword>
<dbReference type="Pfam" id="PF16481">
    <property type="entry name" value="DUF5058"/>
    <property type="match status" value="1"/>
</dbReference>
<sequence>MSKVMETANSLPLWIIAGLVVSIVIFQAITFIRLASRTASTVGMNKLEVKTALRTGAISSLGPSFAILIVAISLLTLIGNPVTLMRIGIIGSAPVETIGATVGAQAAGSDLGSAEFTHQAFTNAVWVMCLGGVGWLLVTALFTKSLSKAQAKIADNGQKSVTLLKVISTAALLGAFSYLGTTQVIKGMNEAMVFLAAFAVMPLILWCAARFKLNWLREWSLGLIILVGISVGYFIS</sequence>
<feature type="transmembrane region" description="Helical" evidence="1">
    <location>
        <begin position="216"/>
        <end position="235"/>
    </location>
</feature>
<feature type="transmembrane region" description="Helical" evidence="1">
    <location>
        <begin position="12"/>
        <end position="35"/>
    </location>
</feature>
<organism evidence="2 3">
    <name type="scientific">Planococcus wigleyi</name>
    <dbReference type="NCBI Taxonomy" id="2762216"/>
    <lineage>
        <taxon>Bacteria</taxon>
        <taxon>Bacillati</taxon>
        <taxon>Bacillota</taxon>
        <taxon>Bacilli</taxon>
        <taxon>Bacillales</taxon>
        <taxon>Caryophanaceae</taxon>
        <taxon>Planococcus</taxon>
    </lineage>
</organism>
<evidence type="ECO:0000256" key="1">
    <source>
        <dbReference type="SAM" id="Phobius"/>
    </source>
</evidence>
<keyword evidence="1" id="KW-0472">Membrane</keyword>
<keyword evidence="1" id="KW-1133">Transmembrane helix</keyword>
<evidence type="ECO:0000313" key="3">
    <source>
        <dbReference type="Proteomes" id="UP000658980"/>
    </source>
</evidence>
<keyword evidence="1" id="KW-0812">Transmembrane</keyword>
<feature type="transmembrane region" description="Helical" evidence="1">
    <location>
        <begin position="163"/>
        <end position="185"/>
    </location>
</feature>
<feature type="transmembrane region" description="Helical" evidence="1">
    <location>
        <begin position="56"/>
        <end position="78"/>
    </location>
</feature>
<feature type="transmembrane region" description="Helical" evidence="1">
    <location>
        <begin position="124"/>
        <end position="142"/>
    </location>
</feature>
<dbReference type="Proteomes" id="UP000658980">
    <property type="component" value="Unassembled WGS sequence"/>
</dbReference>
<comment type="caution">
    <text evidence="2">The sequence shown here is derived from an EMBL/GenBank/DDBJ whole genome shotgun (WGS) entry which is preliminary data.</text>
</comment>
<proteinExistence type="predicted"/>